<organism evidence="2 3">
    <name type="scientific">Vibrio splendidus</name>
    <dbReference type="NCBI Taxonomy" id="29497"/>
    <lineage>
        <taxon>Bacteria</taxon>
        <taxon>Pseudomonadati</taxon>
        <taxon>Pseudomonadota</taxon>
        <taxon>Gammaproteobacteria</taxon>
        <taxon>Vibrionales</taxon>
        <taxon>Vibrionaceae</taxon>
        <taxon>Vibrio</taxon>
    </lineage>
</organism>
<reference evidence="2" key="1">
    <citation type="submission" date="2022-01" db="EMBL/GenBank/DDBJ databases">
        <title>Vibrio aestuarianus Clade A and Clade B isolates are associated with Pacific oyster (Crassostrea gigas) disease outbreaks across Ireland.</title>
        <authorList>
            <person name="Coyle N."/>
            <person name="O'Toole C."/>
            <person name="Thomas J.C.L."/>
            <person name="Ryder D."/>
            <person name="Cheslett D."/>
            <person name="Feist S."/>
            <person name="Bean T."/>
            <person name="Joseph A."/>
            <person name="Waina A."/>
            <person name="Feil E."/>
            <person name="Verner-Jeffreys D.W."/>
        </authorList>
    </citation>
    <scope>NUCLEOTIDE SEQUENCE</scope>
    <source>
        <strain evidence="2">S/17/14 A</strain>
    </source>
</reference>
<sequence>MKKQLSERGNTLWVFIKHFGRVSKEFVITIFFSLVPILISSVVAASWSSIAFSEAFIDSFESGEAFLYTAAFLAPYIVNRLKEGTKNIWKEFCFYLFLGSLTTGAYIFVNLRIESLLGIEMKISPLTMDKASLFVVFATLIVWYYSIWPNHLETLGSNPSKKNEEEIEEMNENITNKLGG</sequence>
<dbReference type="GeneID" id="93901874"/>
<evidence type="ECO:0000313" key="2">
    <source>
        <dbReference type="EMBL" id="MDH5922721.1"/>
    </source>
</evidence>
<keyword evidence="1" id="KW-1133">Transmembrane helix</keyword>
<feature type="transmembrane region" description="Helical" evidence="1">
    <location>
        <begin position="65"/>
        <end position="81"/>
    </location>
</feature>
<comment type="caution">
    <text evidence="2">The sequence shown here is derived from an EMBL/GenBank/DDBJ whole genome shotgun (WGS) entry which is preliminary data.</text>
</comment>
<keyword evidence="1" id="KW-0472">Membrane</keyword>
<proteinExistence type="predicted"/>
<feature type="transmembrane region" description="Helical" evidence="1">
    <location>
        <begin position="131"/>
        <end position="148"/>
    </location>
</feature>
<dbReference type="RefSeq" id="WP_048666158.1">
    <property type="nucleotide sequence ID" value="NZ_JAKMYX010000069.1"/>
</dbReference>
<dbReference type="EMBL" id="JAKMYX010000069">
    <property type="protein sequence ID" value="MDH5922721.1"/>
    <property type="molecule type" value="Genomic_DNA"/>
</dbReference>
<feature type="transmembrane region" description="Helical" evidence="1">
    <location>
        <begin position="26"/>
        <end position="45"/>
    </location>
</feature>
<evidence type="ECO:0000313" key="3">
    <source>
        <dbReference type="Proteomes" id="UP001159663"/>
    </source>
</evidence>
<feature type="transmembrane region" description="Helical" evidence="1">
    <location>
        <begin position="93"/>
        <end position="111"/>
    </location>
</feature>
<protein>
    <submittedName>
        <fullName evidence="2">Uncharacterized protein</fullName>
    </submittedName>
</protein>
<gene>
    <name evidence="2" type="ORF">L8R85_16975</name>
</gene>
<dbReference type="AlphaFoldDB" id="A0AA43FZ69"/>
<dbReference type="Proteomes" id="UP001159663">
    <property type="component" value="Unassembled WGS sequence"/>
</dbReference>
<accession>A0AA43FZ69</accession>
<evidence type="ECO:0000256" key="1">
    <source>
        <dbReference type="SAM" id="Phobius"/>
    </source>
</evidence>
<keyword evidence="1" id="KW-0812">Transmembrane</keyword>
<name>A0AA43FZ69_VIBSP</name>